<dbReference type="InterPro" id="IPR006638">
    <property type="entry name" value="Elp3/MiaA/NifB-like_rSAM"/>
</dbReference>
<reference evidence="9 10" key="1">
    <citation type="submission" date="2017-05" db="EMBL/GenBank/DDBJ databases">
        <title>Butyricicoccus porcorum sp. nov. a butyrate-producing bacterium from the swine intestinal tract.</title>
        <authorList>
            <person name="Trachsel J."/>
            <person name="Humphrey S."/>
            <person name="Allen H.K."/>
        </authorList>
    </citation>
    <scope>NUCLEOTIDE SEQUENCE [LARGE SCALE GENOMIC DNA]</scope>
    <source>
        <strain evidence="9">BB10</strain>
    </source>
</reference>
<evidence type="ECO:0000256" key="6">
    <source>
        <dbReference type="HAMAP-Rule" id="MF_01251"/>
    </source>
</evidence>
<dbReference type="InterPro" id="IPR007197">
    <property type="entry name" value="rSAM"/>
</dbReference>
<dbReference type="InterPro" id="IPR022946">
    <property type="entry name" value="UPF0313"/>
</dbReference>
<sequence length="656" mass="74411">MATTHDGFLPISKEDMVERGWYYCDFLLVTGDAYVDHPSFGTAVISRVLEDAGYRVAILSQPDFRSEADFVAMGRPRYAVLINSGNIDSMVAHYTAAKKRRHDDSYSPGGKAGRRPDRAVTVYAKLARRAFPDVPVYLGGLEASLRRFAHYDYWADRILPTVLQDAGADGLMFGMGERSVLEIAANLKAGKRGADVVRHVRGTAYLTQDKEDISFPAVWCPSLDEVLADKVKYAESVKIQYDQQDHITGKAVVQKHGHRLLVQNPPALPLTTEEMDKVYGLPYQRTYHPSYEAEGGVPAIAEVQFSIIHNRGCFGGCNFCSLAFHQGRFISSRSHESVIEEAKRIAQHPDFKGYIHDVGGPTANFRFPACKKQEKHGLCRDKRCLFPKACANLEADHTDYLTLLRKLREIPGVKKVFVRSGLRYDYMMADHNDEFFLELVKYHISGQLKVAPEHMSDHALYYMGKPSFDVYERFKKRYERINEKLGKKQYLVPYLMSSHPGAELSDAVHLAEYLNSIGYMPQQVQDFYPTPGTLSTAMYYSEIDPRTMKPVYVAKTPEEKAMQRALLQWRRPDKRALVIKALMQAGREDLIGYGKECLIHPRPDEHFPHLHDRKKQAGSARHGGAKPRKTVSPSAREQKRPAPRRKAGWAKPKKKR</sequence>
<dbReference type="HAMAP" id="MF_01251">
    <property type="entry name" value="UPF0313"/>
    <property type="match status" value="1"/>
</dbReference>
<evidence type="ECO:0000256" key="3">
    <source>
        <dbReference type="ARBA" id="ARBA00022723"/>
    </source>
</evidence>
<dbReference type="AlphaFoldDB" id="A0A252F7V4"/>
<evidence type="ECO:0000256" key="4">
    <source>
        <dbReference type="ARBA" id="ARBA00023004"/>
    </source>
</evidence>
<dbReference type="NCBIfam" id="TIGR03904">
    <property type="entry name" value="SAM_YgiQ"/>
    <property type="match status" value="1"/>
</dbReference>
<dbReference type="SMART" id="SM00729">
    <property type="entry name" value="Elp3"/>
    <property type="match status" value="1"/>
</dbReference>
<keyword evidence="10" id="KW-1185">Reference proteome</keyword>
<dbReference type="PANTHER" id="PTHR32331">
    <property type="entry name" value="UPF0313 PROTEIN YGIQ"/>
    <property type="match status" value="1"/>
</dbReference>
<dbReference type="InterPro" id="IPR023404">
    <property type="entry name" value="rSAM_horseshoe"/>
</dbReference>
<evidence type="ECO:0000313" key="10">
    <source>
        <dbReference type="Proteomes" id="UP000194903"/>
    </source>
</evidence>
<dbReference type="InterPro" id="IPR058240">
    <property type="entry name" value="rSAM_sf"/>
</dbReference>
<dbReference type="Pfam" id="PF08497">
    <property type="entry name" value="Radical_SAM_N"/>
    <property type="match status" value="1"/>
</dbReference>
<comment type="cofactor">
    <cofactor evidence="6">
        <name>[4Fe-4S] cluster</name>
        <dbReference type="ChEBI" id="CHEBI:49883"/>
    </cofactor>
    <text evidence="6">Binds 1 [4Fe-4S] cluster. The cluster is coordinated with 3 cysteines and an exchangeable S-adenosyl-L-methionine.</text>
</comment>
<evidence type="ECO:0000259" key="8">
    <source>
        <dbReference type="PROSITE" id="PS51918"/>
    </source>
</evidence>
<feature type="binding site" evidence="6">
    <location>
        <position position="320"/>
    </location>
    <ligand>
        <name>[4Fe-4S] cluster</name>
        <dbReference type="ChEBI" id="CHEBI:49883"/>
        <note>4Fe-4S-S-AdoMet</note>
    </ligand>
</feature>
<keyword evidence="2 6" id="KW-0949">S-adenosyl-L-methionine</keyword>
<comment type="similarity">
    <text evidence="6">Belongs to the UPF0313 family.</text>
</comment>
<feature type="binding site" evidence="6">
    <location>
        <position position="317"/>
    </location>
    <ligand>
        <name>[4Fe-4S] cluster</name>
        <dbReference type="ChEBI" id="CHEBI:49883"/>
        <note>4Fe-4S-S-AdoMet</note>
    </ligand>
</feature>
<evidence type="ECO:0000256" key="1">
    <source>
        <dbReference type="ARBA" id="ARBA00022485"/>
    </source>
</evidence>
<dbReference type="PROSITE" id="PS51918">
    <property type="entry name" value="RADICAL_SAM"/>
    <property type="match status" value="1"/>
</dbReference>
<keyword evidence="3 6" id="KW-0479">Metal-binding</keyword>
<accession>A0A252F7V4</accession>
<keyword evidence="4 6" id="KW-0408">Iron</keyword>
<keyword evidence="5 6" id="KW-0411">Iron-sulfur</keyword>
<dbReference type="SFLD" id="SFLDS00029">
    <property type="entry name" value="Radical_SAM"/>
    <property type="match status" value="1"/>
</dbReference>
<feature type="domain" description="Radical SAM core" evidence="8">
    <location>
        <begin position="298"/>
        <end position="571"/>
    </location>
</feature>
<dbReference type="GO" id="GO:0003824">
    <property type="term" value="F:catalytic activity"/>
    <property type="evidence" value="ECO:0007669"/>
    <property type="project" value="InterPro"/>
</dbReference>
<organism evidence="9 10">
    <name type="scientific">Butyricicoccus porcorum</name>
    <dbReference type="NCBI Taxonomy" id="1945634"/>
    <lineage>
        <taxon>Bacteria</taxon>
        <taxon>Bacillati</taxon>
        <taxon>Bacillota</taxon>
        <taxon>Clostridia</taxon>
        <taxon>Eubacteriales</taxon>
        <taxon>Butyricicoccaceae</taxon>
        <taxon>Butyricicoccus</taxon>
    </lineage>
</organism>
<dbReference type="Proteomes" id="UP000194903">
    <property type="component" value="Unassembled WGS sequence"/>
</dbReference>
<dbReference type="SFLD" id="SFLDG01082">
    <property type="entry name" value="B12-binding_domain_containing"/>
    <property type="match status" value="1"/>
</dbReference>
<dbReference type="Gene3D" id="3.80.30.20">
    <property type="entry name" value="tm_1862 like domain"/>
    <property type="match status" value="1"/>
</dbReference>
<dbReference type="SFLD" id="SFLDG01069">
    <property type="entry name" value="UPF0313"/>
    <property type="match status" value="1"/>
</dbReference>
<dbReference type="GO" id="GO:0051539">
    <property type="term" value="F:4 iron, 4 sulfur cluster binding"/>
    <property type="evidence" value="ECO:0007669"/>
    <property type="project" value="UniProtKB-KW"/>
</dbReference>
<dbReference type="OrthoDB" id="9803479at2"/>
<dbReference type="InterPro" id="IPR013704">
    <property type="entry name" value="UPF0313_N"/>
</dbReference>
<dbReference type="GO" id="GO:0005506">
    <property type="term" value="F:iron ion binding"/>
    <property type="evidence" value="ECO:0007669"/>
    <property type="project" value="UniProtKB-UniRule"/>
</dbReference>
<comment type="caution">
    <text evidence="9">The sequence shown here is derived from an EMBL/GenBank/DDBJ whole genome shotgun (WGS) entry which is preliminary data.</text>
</comment>
<keyword evidence="1 6" id="KW-0004">4Fe-4S</keyword>
<proteinExistence type="inferred from homology"/>
<gene>
    <name evidence="9" type="ORF">CBW42_01005</name>
</gene>
<evidence type="ECO:0000313" key="9">
    <source>
        <dbReference type="EMBL" id="OUM21834.1"/>
    </source>
</evidence>
<evidence type="ECO:0000256" key="5">
    <source>
        <dbReference type="ARBA" id="ARBA00023014"/>
    </source>
</evidence>
<feature type="binding site" evidence="6">
    <location>
        <position position="313"/>
    </location>
    <ligand>
        <name>[4Fe-4S] cluster</name>
        <dbReference type="ChEBI" id="CHEBI:49883"/>
        <note>4Fe-4S-S-AdoMet</note>
    </ligand>
</feature>
<protein>
    <submittedName>
        <fullName evidence="9">YgiQ family radical SAM protein</fullName>
    </submittedName>
</protein>
<dbReference type="RefSeq" id="WP_087016863.1">
    <property type="nucleotide sequence ID" value="NZ_CP178353.1"/>
</dbReference>
<evidence type="ECO:0000256" key="7">
    <source>
        <dbReference type="SAM" id="MobiDB-lite"/>
    </source>
</evidence>
<dbReference type="EMBL" id="NHOC01000001">
    <property type="protein sequence ID" value="OUM21834.1"/>
    <property type="molecule type" value="Genomic_DNA"/>
</dbReference>
<dbReference type="PANTHER" id="PTHR32331:SF0">
    <property type="entry name" value="UPF0313 PROTEIN YGIQ"/>
    <property type="match status" value="1"/>
</dbReference>
<name>A0A252F7V4_9FIRM</name>
<dbReference type="SUPFAM" id="SSF102114">
    <property type="entry name" value="Radical SAM enzymes"/>
    <property type="match status" value="1"/>
</dbReference>
<dbReference type="Pfam" id="PF11842">
    <property type="entry name" value="DUF3362"/>
    <property type="match status" value="1"/>
</dbReference>
<feature type="region of interest" description="Disordered" evidence="7">
    <location>
        <begin position="604"/>
        <end position="656"/>
    </location>
</feature>
<dbReference type="InterPro" id="IPR024560">
    <property type="entry name" value="UPF0313_C"/>
</dbReference>
<feature type="compositionally biased region" description="Basic residues" evidence="7">
    <location>
        <begin position="641"/>
        <end position="656"/>
    </location>
</feature>
<evidence type="ECO:0000256" key="2">
    <source>
        <dbReference type="ARBA" id="ARBA00022691"/>
    </source>
</evidence>